<feature type="compositionally biased region" description="Polar residues" evidence="1">
    <location>
        <begin position="46"/>
        <end position="59"/>
    </location>
</feature>
<evidence type="ECO:0000313" key="3">
    <source>
        <dbReference type="Proteomes" id="UP000076532"/>
    </source>
</evidence>
<name>A0A166JRE9_9AGAM</name>
<evidence type="ECO:0000313" key="2">
    <source>
        <dbReference type="EMBL" id="KZP21130.1"/>
    </source>
</evidence>
<keyword evidence="3" id="KW-1185">Reference proteome</keyword>
<dbReference type="AlphaFoldDB" id="A0A166JRE9"/>
<protein>
    <submittedName>
        <fullName evidence="2">Uncharacterized protein</fullName>
    </submittedName>
</protein>
<dbReference type="Proteomes" id="UP000076532">
    <property type="component" value="Unassembled WGS sequence"/>
</dbReference>
<sequence>MACTRVPSWPKFDALQLRPGPPTSSRPVRCARAPSSATTLLARPHSTCTHASPHNTSPNLLKPHVLATQCASTRTSTAGPA</sequence>
<proteinExistence type="predicted"/>
<evidence type="ECO:0000256" key="1">
    <source>
        <dbReference type="SAM" id="MobiDB-lite"/>
    </source>
</evidence>
<feature type="region of interest" description="Disordered" evidence="1">
    <location>
        <begin position="12"/>
        <end position="61"/>
    </location>
</feature>
<gene>
    <name evidence="2" type="ORF">FIBSPDRAFT_519171</name>
</gene>
<organism evidence="2 3">
    <name type="scientific">Athelia psychrophila</name>
    <dbReference type="NCBI Taxonomy" id="1759441"/>
    <lineage>
        <taxon>Eukaryota</taxon>
        <taxon>Fungi</taxon>
        <taxon>Dikarya</taxon>
        <taxon>Basidiomycota</taxon>
        <taxon>Agaricomycotina</taxon>
        <taxon>Agaricomycetes</taxon>
        <taxon>Agaricomycetidae</taxon>
        <taxon>Atheliales</taxon>
        <taxon>Atheliaceae</taxon>
        <taxon>Athelia</taxon>
    </lineage>
</organism>
<dbReference type="EMBL" id="KV417549">
    <property type="protein sequence ID" value="KZP21130.1"/>
    <property type="molecule type" value="Genomic_DNA"/>
</dbReference>
<accession>A0A166JRE9</accession>
<reference evidence="2 3" key="1">
    <citation type="journal article" date="2016" name="Mol. Biol. Evol.">
        <title>Comparative Genomics of Early-Diverging Mushroom-Forming Fungi Provides Insights into the Origins of Lignocellulose Decay Capabilities.</title>
        <authorList>
            <person name="Nagy L.G."/>
            <person name="Riley R."/>
            <person name="Tritt A."/>
            <person name="Adam C."/>
            <person name="Daum C."/>
            <person name="Floudas D."/>
            <person name="Sun H."/>
            <person name="Yadav J.S."/>
            <person name="Pangilinan J."/>
            <person name="Larsson K.H."/>
            <person name="Matsuura K."/>
            <person name="Barry K."/>
            <person name="Labutti K."/>
            <person name="Kuo R."/>
            <person name="Ohm R.A."/>
            <person name="Bhattacharya S.S."/>
            <person name="Shirouzu T."/>
            <person name="Yoshinaga Y."/>
            <person name="Martin F.M."/>
            <person name="Grigoriev I.V."/>
            <person name="Hibbett D.S."/>
        </authorList>
    </citation>
    <scope>NUCLEOTIDE SEQUENCE [LARGE SCALE GENOMIC DNA]</scope>
    <source>
        <strain evidence="2 3">CBS 109695</strain>
    </source>
</reference>